<dbReference type="InterPro" id="IPR011006">
    <property type="entry name" value="CheY-like_superfamily"/>
</dbReference>
<dbReference type="GO" id="GO:0006355">
    <property type="term" value="P:regulation of DNA-templated transcription"/>
    <property type="evidence" value="ECO:0007669"/>
    <property type="project" value="InterPro"/>
</dbReference>
<dbReference type="Pfam" id="PF00196">
    <property type="entry name" value="GerE"/>
    <property type="match status" value="1"/>
</dbReference>
<dbReference type="GO" id="GO:0003677">
    <property type="term" value="F:DNA binding"/>
    <property type="evidence" value="ECO:0007669"/>
    <property type="project" value="UniProtKB-KW"/>
</dbReference>
<dbReference type="CDD" id="cd06170">
    <property type="entry name" value="LuxR_C_like"/>
    <property type="match status" value="1"/>
</dbReference>
<dbReference type="EMBL" id="FMZF01000002">
    <property type="protein sequence ID" value="SDC38340.1"/>
    <property type="molecule type" value="Genomic_DNA"/>
</dbReference>
<sequence length="188" mass="20333">MRVVAAVSHPRDVQHVVRAHPVDIAVLAVGAGQPEFLEEAVDLLNARAELRLVAVAEVEDPALLARAVRMGFRGWVPKNVGVAALITALQEVRQGGTVIPPLSLTGLLAHLLDEERQQWEAARPLAALTPRERQVLTAMCRGASRQRIAADLAISPNTVRTHVQSVLRKLDVHSSLAAVTLARRARFG</sequence>
<dbReference type="PROSITE" id="PS50043">
    <property type="entry name" value="HTH_LUXR_2"/>
    <property type="match status" value="1"/>
</dbReference>
<keyword evidence="2 5" id="KW-0238">DNA-binding</keyword>
<proteinExistence type="predicted"/>
<dbReference type="InterPro" id="IPR016032">
    <property type="entry name" value="Sig_transdc_resp-reg_C-effctor"/>
</dbReference>
<keyword evidence="3" id="KW-0804">Transcription</keyword>
<evidence type="ECO:0000259" key="4">
    <source>
        <dbReference type="PROSITE" id="PS50043"/>
    </source>
</evidence>
<dbReference type="Gene3D" id="3.40.50.2300">
    <property type="match status" value="1"/>
</dbReference>
<protein>
    <submittedName>
        <fullName evidence="5">DNA-binding response regulator, NarL/FixJ family, contains REC and HTH domains</fullName>
    </submittedName>
</protein>
<dbReference type="PRINTS" id="PR00038">
    <property type="entry name" value="HTHLUXR"/>
</dbReference>
<feature type="domain" description="HTH luxR-type" evidence="4">
    <location>
        <begin position="121"/>
        <end position="186"/>
    </location>
</feature>
<keyword evidence="6" id="KW-1185">Reference proteome</keyword>
<dbReference type="SUPFAM" id="SSF46894">
    <property type="entry name" value="C-terminal effector domain of the bipartite response regulators"/>
    <property type="match status" value="1"/>
</dbReference>
<reference evidence="6" key="1">
    <citation type="submission" date="2016-10" db="EMBL/GenBank/DDBJ databases">
        <authorList>
            <person name="Varghese N."/>
            <person name="Submissions S."/>
        </authorList>
    </citation>
    <scope>NUCLEOTIDE SEQUENCE [LARGE SCALE GENOMIC DNA]</scope>
    <source>
        <strain evidence="6">DSM 45421</strain>
    </source>
</reference>
<dbReference type="STRING" id="1190417.SAMN05660690_1203"/>
<evidence type="ECO:0000256" key="1">
    <source>
        <dbReference type="ARBA" id="ARBA00023015"/>
    </source>
</evidence>
<dbReference type="InterPro" id="IPR036388">
    <property type="entry name" value="WH-like_DNA-bd_sf"/>
</dbReference>
<organism evidence="5 6">
    <name type="scientific">Geodermatophilus telluris</name>
    <dbReference type="NCBI Taxonomy" id="1190417"/>
    <lineage>
        <taxon>Bacteria</taxon>
        <taxon>Bacillati</taxon>
        <taxon>Actinomycetota</taxon>
        <taxon>Actinomycetes</taxon>
        <taxon>Geodermatophilales</taxon>
        <taxon>Geodermatophilaceae</taxon>
        <taxon>Geodermatophilus</taxon>
    </lineage>
</organism>
<evidence type="ECO:0000256" key="3">
    <source>
        <dbReference type="ARBA" id="ARBA00023163"/>
    </source>
</evidence>
<dbReference type="InterPro" id="IPR000792">
    <property type="entry name" value="Tscrpt_reg_LuxR_C"/>
</dbReference>
<name>A0A1G6L4X5_9ACTN</name>
<dbReference type="SMART" id="SM00421">
    <property type="entry name" value="HTH_LUXR"/>
    <property type="match status" value="1"/>
</dbReference>
<dbReference type="OrthoDB" id="9808843at2"/>
<dbReference type="Gene3D" id="1.10.10.10">
    <property type="entry name" value="Winged helix-like DNA-binding domain superfamily/Winged helix DNA-binding domain"/>
    <property type="match status" value="1"/>
</dbReference>
<evidence type="ECO:0000313" key="5">
    <source>
        <dbReference type="EMBL" id="SDC38340.1"/>
    </source>
</evidence>
<gene>
    <name evidence="5" type="ORF">SAMN05660690_1203</name>
</gene>
<dbReference type="PANTHER" id="PTHR44688:SF16">
    <property type="entry name" value="DNA-BINDING TRANSCRIPTIONAL ACTIVATOR DEVR_DOSR"/>
    <property type="match status" value="1"/>
</dbReference>
<keyword evidence="1" id="KW-0805">Transcription regulation</keyword>
<dbReference type="PANTHER" id="PTHR44688">
    <property type="entry name" value="DNA-BINDING TRANSCRIPTIONAL ACTIVATOR DEVR_DOSR"/>
    <property type="match status" value="1"/>
</dbReference>
<dbReference type="RefSeq" id="WP_091364247.1">
    <property type="nucleotide sequence ID" value="NZ_FMZF01000002.1"/>
</dbReference>
<evidence type="ECO:0000256" key="2">
    <source>
        <dbReference type="ARBA" id="ARBA00023125"/>
    </source>
</evidence>
<dbReference type="AlphaFoldDB" id="A0A1G6L4X5"/>
<accession>A0A1G6L4X5</accession>
<dbReference type="Proteomes" id="UP000199416">
    <property type="component" value="Unassembled WGS sequence"/>
</dbReference>
<dbReference type="SUPFAM" id="SSF52172">
    <property type="entry name" value="CheY-like"/>
    <property type="match status" value="1"/>
</dbReference>
<evidence type="ECO:0000313" key="6">
    <source>
        <dbReference type="Proteomes" id="UP000199416"/>
    </source>
</evidence>